<feature type="domain" description="Solute-binding protein family 3/N-terminal" evidence="1">
    <location>
        <begin position="8"/>
        <end position="222"/>
    </location>
</feature>
<name>A0A154L5R1_9PROT</name>
<comment type="caution">
    <text evidence="2">The sequence shown here is derived from an EMBL/GenBank/DDBJ whole genome shotgun (WGS) entry which is preliminary data.</text>
</comment>
<evidence type="ECO:0000259" key="1">
    <source>
        <dbReference type="SMART" id="SM00062"/>
    </source>
</evidence>
<reference evidence="2 3" key="1">
    <citation type="submission" date="2015-12" db="EMBL/GenBank/DDBJ databases">
        <title>Genome sequence of Thalassospira lucentensis MCCC 1A02072.</title>
        <authorList>
            <person name="Lu L."/>
            <person name="Lai Q."/>
            <person name="Shao Z."/>
            <person name="Qian P."/>
        </authorList>
    </citation>
    <scope>NUCLEOTIDE SEQUENCE [LARGE SCALE GENOMIC DNA]</scope>
    <source>
        <strain evidence="2 3">MCCC 1A02072</strain>
    </source>
</reference>
<dbReference type="SMART" id="SM00062">
    <property type="entry name" value="PBPb"/>
    <property type="match status" value="1"/>
</dbReference>
<dbReference type="PANTHER" id="PTHR38834:SF3">
    <property type="entry name" value="SOLUTE-BINDING PROTEIN FAMILY 3_N-TERMINAL DOMAIN-CONTAINING PROTEIN"/>
    <property type="match status" value="1"/>
</dbReference>
<dbReference type="InterPro" id="IPR001638">
    <property type="entry name" value="Solute-binding_3/MltF_N"/>
</dbReference>
<organism evidence="2 3">
    <name type="scientific">Thalassospira lucentensis</name>
    <dbReference type="NCBI Taxonomy" id="168935"/>
    <lineage>
        <taxon>Bacteria</taxon>
        <taxon>Pseudomonadati</taxon>
        <taxon>Pseudomonadota</taxon>
        <taxon>Alphaproteobacteria</taxon>
        <taxon>Rhodospirillales</taxon>
        <taxon>Thalassospiraceae</taxon>
        <taxon>Thalassospira</taxon>
    </lineage>
</organism>
<gene>
    <name evidence="2" type="ORF">AUP42_20895</name>
</gene>
<dbReference type="Pfam" id="PF00497">
    <property type="entry name" value="SBP_bac_3"/>
    <property type="match status" value="1"/>
</dbReference>
<evidence type="ECO:0000313" key="3">
    <source>
        <dbReference type="Proteomes" id="UP000076335"/>
    </source>
</evidence>
<sequence length="234" mass="26073">MMCNPFPPSKIADRPVMPGYDVEILRAAFAVSHIAVNTPFYPWKRAYLLAERGDADGLCSCSYVPERETAFLYSNELGREHIGLFAINEAALDGVKDLTDAKQLTIGVISGYALESRARGLGLDIISANSERALLGLLLSRRLDAIYNFKAPMDDVIRTYNQEYAQNVNLAYHDLINSPYYSCISRKTDNAGFLVERLNHGISVLRKNGVYDDILEKYGISAPGKDDIEPERSK</sequence>
<accession>A0A154L5R1</accession>
<dbReference type="PANTHER" id="PTHR38834">
    <property type="entry name" value="PERIPLASMIC SUBSTRATE BINDING PROTEIN FAMILY 3"/>
    <property type="match status" value="1"/>
</dbReference>
<dbReference type="Gene3D" id="3.40.190.10">
    <property type="entry name" value="Periplasmic binding protein-like II"/>
    <property type="match status" value="2"/>
</dbReference>
<dbReference type="SUPFAM" id="SSF53850">
    <property type="entry name" value="Periplasmic binding protein-like II"/>
    <property type="match status" value="1"/>
</dbReference>
<dbReference type="AlphaFoldDB" id="A0A154L5R1"/>
<dbReference type="EMBL" id="LPVY01000014">
    <property type="protein sequence ID" value="KZB63521.1"/>
    <property type="molecule type" value="Genomic_DNA"/>
</dbReference>
<protein>
    <recommendedName>
        <fullName evidence="1">Solute-binding protein family 3/N-terminal domain-containing protein</fullName>
    </recommendedName>
</protein>
<proteinExistence type="predicted"/>
<evidence type="ECO:0000313" key="2">
    <source>
        <dbReference type="EMBL" id="KZB63521.1"/>
    </source>
</evidence>
<dbReference type="Proteomes" id="UP000076335">
    <property type="component" value="Unassembled WGS sequence"/>
</dbReference>